<sequence length="229" mass="26624">MPARLMLGEELAKAYCVWQSKLASYSSDGHLSHAIDCYHFTKWYYIQYYLDIKIEESNETGDPMEIYDDGKYQPSSDGYSNFSKICKHRIHPINARFDDFCPFYAINIQIDFFRATSEAWDRYEGPYSRGGKAQIPESELQNFESPVVDHDSWSYVFAWMIDVFTSKSVNPSEWLKHTLEANTFVVIKNKQTQNWCEVYTTSDSDGNDDRFEFESQTGAVWTSIKAMGL</sequence>
<protein>
    <submittedName>
        <fullName evidence="1">Uncharacterized protein</fullName>
    </submittedName>
</protein>
<comment type="caution">
    <text evidence="1">The sequence shown here is derived from an EMBL/GenBank/DDBJ whole genome shotgun (WGS) entry which is preliminary data.</text>
</comment>
<reference evidence="1" key="1">
    <citation type="journal article" date="2021" name="Nat. Commun.">
        <title>Genetic determinants of endophytism in the Arabidopsis root mycobiome.</title>
        <authorList>
            <person name="Mesny F."/>
            <person name="Miyauchi S."/>
            <person name="Thiergart T."/>
            <person name="Pickel B."/>
            <person name="Atanasova L."/>
            <person name="Karlsson M."/>
            <person name="Huettel B."/>
            <person name="Barry K.W."/>
            <person name="Haridas S."/>
            <person name="Chen C."/>
            <person name="Bauer D."/>
            <person name="Andreopoulos W."/>
            <person name="Pangilinan J."/>
            <person name="LaButti K."/>
            <person name="Riley R."/>
            <person name="Lipzen A."/>
            <person name="Clum A."/>
            <person name="Drula E."/>
            <person name="Henrissat B."/>
            <person name="Kohler A."/>
            <person name="Grigoriev I.V."/>
            <person name="Martin F.M."/>
            <person name="Hacquard S."/>
        </authorList>
    </citation>
    <scope>NUCLEOTIDE SEQUENCE</scope>
    <source>
        <strain evidence="1">MPI-CAGE-CH-0243</strain>
    </source>
</reference>
<name>A0A9P9J0G8_9PLEO</name>
<accession>A0A9P9J0G8</accession>
<organism evidence="1 2">
    <name type="scientific">Dendryphion nanum</name>
    <dbReference type="NCBI Taxonomy" id="256645"/>
    <lineage>
        <taxon>Eukaryota</taxon>
        <taxon>Fungi</taxon>
        <taxon>Dikarya</taxon>
        <taxon>Ascomycota</taxon>
        <taxon>Pezizomycotina</taxon>
        <taxon>Dothideomycetes</taxon>
        <taxon>Pleosporomycetidae</taxon>
        <taxon>Pleosporales</taxon>
        <taxon>Torulaceae</taxon>
        <taxon>Dendryphion</taxon>
    </lineage>
</organism>
<dbReference type="Proteomes" id="UP000700596">
    <property type="component" value="Unassembled WGS sequence"/>
</dbReference>
<dbReference type="EMBL" id="JAGMWT010000001">
    <property type="protein sequence ID" value="KAH7138856.1"/>
    <property type="molecule type" value="Genomic_DNA"/>
</dbReference>
<keyword evidence="2" id="KW-1185">Reference proteome</keyword>
<evidence type="ECO:0000313" key="1">
    <source>
        <dbReference type="EMBL" id="KAH7138856.1"/>
    </source>
</evidence>
<evidence type="ECO:0000313" key="2">
    <source>
        <dbReference type="Proteomes" id="UP000700596"/>
    </source>
</evidence>
<gene>
    <name evidence="1" type="ORF">B0J11DRAFT_574803</name>
</gene>
<dbReference type="AlphaFoldDB" id="A0A9P9J0G8"/>
<proteinExistence type="predicted"/>